<dbReference type="PANTHER" id="PTHR33598">
    <property type="entry name" value="OS02G0833400 PROTEIN"/>
    <property type="match status" value="1"/>
</dbReference>
<dbReference type="InterPro" id="IPR008479">
    <property type="entry name" value="DUF760"/>
</dbReference>
<evidence type="ECO:0000313" key="2">
    <source>
        <dbReference type="Proteomes" id="UP000288805"/>
    </source>
</evidence>
<comment type="caution">
    <text evidence="1">The sequence shown here is derived from an EMBL/GenBank/DDBJ whole genome shotgun (WGS) entry which is preliminary data.</text>
</comment>
<accession>A0A438CL22</accession>
<name>A0A438CL22_VITVI</name>
<gene>
    <name evidence="1" type="ORF">CK203_082601</name>
</gene>
<proteinExistence type="predicted"/>
<dbReference type="PANTHER" id="PTHR33598:SF10">
    <property type="entry name" value="SEED MATURATION-LIKE PROTEIN"/>
    <property type="match status" value="1"/>
</dbReference>
<evidence type="ECO:0000313" key="1">
    <source>
        <dbReference type="EMBL" id="RVW23914.1"/>
    </source>
</evidence>
<organism evidence="1 2">
    <name type="scientific">Vitis vinifera</name>
    <name type="common">Grape</name>
    <dbReference type="NCBI Taxonomy" id="29760"/>
    <lineage>
        <taxon>Eukaryota</taxon>
        <taxon>Viridiplantae</taxon>
        <taxon>Streptophyta</taxon>
        <taxon>Embryophyta</taxon>
        <taxon>Tracheophyta</taxon>
        <taxon>Spermatophyta</taxon>
        <taxon>Magnoliopsida</taxon>
        <taxon>eudicotyledons</taxon>
        <taxon>Gunneridae</taxon>
        <taxon>Pentapetalae</taxon>
        <taxon>rosids</taxon>
        <taxon>Vitales</taxon>
        <taxon>Vitaceae</taxon>
        <taxon>Viteae</taxon>
        <taxon>Vitis</taxon>
    </lineage>
</organism>
<dbReference type="Proteomes" id="UP000288805">
    <property type="component" value="Unassembled WGS sequence"/>
</dbReference>
<protein>
    <submittedName>
        <fullName evidence="1">Uncharacterized protein</fullName>
    </submittedName>
</protein>
<dbReference type="EMBL" id="QGNW01002183">
    <property type="protein sequence ID" value="RVW23914.1"/>
    <property type="molecule type" value="Genomic_DNA"/>
</dbReference>
<sequence>MLGLLHRISSPSLLEFRSVLLIASSRLRSSRGILYGTLKRGDQVRGWRGDVNGSIEDWEPSSAWSLGDLPPEALNYIQKLESELSTAKKVIELSKPSSLEVEEIIHQLVQNILPRFFKDDPTSDFMEDSALGITGNYQDGNGESCETICTSRDYLAKLLFWCMLLGHHLRGLENRLHLSCVVGLL</sequence>
<dbReference type="Pfam" id="PF05542">
    <property type="entry name" value="DUF760"/>
    <property type="match status" value="1"/>
</dbReference>
<dbReference type="AlphaFoldDB" id="A0A438CL22"/>
<reference evidence="1 2" key="1">
    <citation type="journal article" date="2018" name="PLoS Genet.">
        <title>Population sequencing reveals clonal diversity and ancestral inbreeding in the grapevine cultivar Chardonnay.</title>
        <authorList>
            <person name="Roach M.J."/>
            <person name="Johnson D.L."/>
            <person name="Bohlmann J."/>
            <person name="van Vuuren H.J."/>
            <person name="Jones S.J."/>
            <person name="Pretorius I.S."/>
            <person name="Schmidt S.A."/>
            <person name="Borneman A.R."/>
        </authorList>
    </citation>
    <scope>NUCLEOTIDE SEQUENCE [LARGE SCALE GENOMIC DNA]</scope>
    <source>
        <strain evidence="2">cv. Chardonnay</strain>
        <tissue evidence="1">Leaf</tissue>
    </source>
</reference>